<dbReference type="RefSeq" id="WP_069668792.1">
    <property type="nucleotide sequence ID" value="NZ_JAPFIM010000018.1"/>
</dbReference>
<dbReference type="InterPro" id="IPR001123">
    <property type="entry name" value="LeuE-type"/>
</dbReference>
<reference evidence="8 9" key="1">
    <citation type="submission" date="2016-03" db="EMBL/GenBank/DDBJ databases">
        <title>Draft genome sequence of the Vibrio tubiashii subs. europaeus.</title>
        <authorList>
            <person name="Spinard E."/>
            <person name="Dubert J."/>
            <person name="Nelson D.R."/>
            <person name="Barja J.L."/>
        </authorList>
    </citation>
    <scope>NUCLEOTIDE SEQUENCE [LARGE SCALE GENOMIC DNA]</scope>
    <source>
        <strain evidence="9">PP-638</strain>
        <strain evidence="8">PP2-638</strain>
    </source>
</reference>
<dbReference type="GeneID" id="78077785"/>
<reference evidence="7" key="2">
    <citation type="submission" date="2022-11" db="EMBL/GenBank/DDBJ databases">
        <title>Role of the vibriolysin VemA secreted by the emergent pathogen Vibrio europaeus in the colonization of Manila clam mucus.</title>
        <authorList>
            <person name="Martinez C."/>
            <person name="Rodriguez S."/>
            <person name="Vences A."/>
            <person name="Barja J.L."/>
            <person name="Toranzo A.E."/>
            <person name="Dubert J."/>
        </authorList>
    </citation>
    <scope>NUCLEOTIDE SEQUENCE</scope>
    <source>
        <strain evidence="7">3454</strain>
    </source>
</reference>
<keyword evidence="4 6" id="KW-1133">Transmembrane helix</keyword>
<feature type="transmembrane region" description="Helical" evidence="6">
    <location>
        <begin position="74"/>
        <end position="93"/>
    </location>
</feature>
<dbReference type="PANTHER" id="PTHR30086:SF20">
    <property type="entry name" value="ARGININE EXPORTER PROTEIN ARGO-RELATED"/>
    <property type="match status" value="1"/>
</dbReference>
<protein>
    <submittedName>
        <fullName evidence="7">LysE family translocator</fullName>
    </submittedName>
    <submittedName>
        <fullName evidence="8">Threonine transporter RhtB</fullName>
    </submittedName>
</protein>
<evidence type="ECO:0000256" key="5">
    <source>
        <dbReference type="ARBA" id="ARBA00023136"/>
    </source>
</evidence>
<feature type="transmembrane region" description="Helical" evidence="6">
    <location>
        <begin position="137"/>
        <end position="162"/>
    </location>
</feature>
<evidence type="ECO:0000256" key="4">
    <source>
        <dbReference type="ARBA" id="ARBA00022989"/>
    </source>
</evidence>
<evidence type="ECO:0000313" key="8">
    <source>
        <dbReference type="EMBL" id="OAM97605.1"/>
    </source>
</evidence>
<dbReference type="PANTHER" id="PTHR30086">
    <property type="entry name" value="ARGININE EXPORTER PROTEIN ARGO"/>
    <property type="match status" value="1"/>
</dbReference>
<name>A0A178J767_9VIBR</name>
<evidence type="ECO:0000256" key="6">
    <source>
        <dbReference type="SAM" id="Phobius"/>
    </source>
</evidence>
<gene>
    <name evidence="8" type="ORF">AZ468_18865</name>
    <name evidence="7" type="ORF">OPW20_05680</name>
</gene>
<evidence type="ECO:0000313" key="9">
    <source>
        <dbReference type="Proteomes" id="UP000094761"/>
    </source>
</evidence>
<keyword evidence="5 6" id="KW-0472">Membrane</keyword>
<dbReference type="Pfam" id="PF01810">
    <property type="entry name" value="LysE"/>
    <property type="match status" value="1"/>
</dbReference>
<feature type="transmembrane region" description="Helical" evidence="6">
    <location>
        <begin position="6"/>
        <end position="30"/>
    </location>
</feature>
<evidence type="ECO:0000256" key="2">
    <source>
        <dbReference type="ARBA" id="ARBA00022475"/>
    </source>
</evidence>
<dbReference type="Proteomes" id="UP001150001">
    <property type="component" value="Unassembled WGS sequence"/>
</dbReference>
<feature type="transmembrane region" description="Helical" evidence="6">
    <location>
        <begin position="183"/>
        <end position="200"/>
    </location>
</feature>
<dbReference type="GO" id="GO:0015171">
    <property type="term" value="F:amino acid transmembrane transporter activity"/>
    <property type="evidence" value="ECO:0007669"/>
    <property type="project" value="TreeGrafter"/>
</dbReference>
<comment type="subcellular location">
    <subcellularLocation>
        <location evidence="1">Cell membrane</location>
        <topology evidence="1">Multi-pass membrane protein</topology>
    </subcellularLocation>
</comment>
<feature type="transmembrane region" description="Helical" evidence="6">
    <location>
        <begin position="42"/>
        <end position="68"/>
    </location>
</feature>
<dbReference type="OrthoDB" id="9812084at2"/>
<keyword evidence="10" id="KW-1185">Reference proteome</keyword>
<evidence type="ECO:0000313" key="10">
    <source>
        <dbReference type="Proteomes" id="UP001150001"/>
    </source>
</evidence>
<organism evidence="8 9">
    <name type="scientific">Vibrio europaeus</name>
    <dbReference type="NCBI Taxonomy" id="300876"/>
    <lineage>
        <taxon>Bacteria</taxon>
        <taxon>Pseudomonadati</taxon>
        <taxon>Pseudomonadota</taxon>
        <taxon>Gammaproteobacteria</taxon>
        <taxon>Vibrionales</taxon>
        <taxon>Vibrionaceae</taxon>
        <taxon>Vibrio</taxon>
        <taxon>Vibrio oreintalis group</taxon>
    </lineage>
</organism>
<evidence type="ECO:0000313" key="7">
    <source>
        <dbReference type="EMBL" id="MDC5739546.1"/>
    </source>
</evidence>
<proteinExistence type="predicted"/>
<dbReference type="EMBL" id="LUAX01000007">
    <property type="protein sequence ID" value="OAM97605.1"/>
    <property type="molecule type" value="Genomic_DNA"/>
</dbReference>
<evidence type="ECO:0000256" key="3">
    <source>
        <dbReference type="ARBA" id="ARBA00022692"/>
    </source>
</evidence>
<dbReference type="GO" id="GO:0033228">
    <property type="term" value="P:cysteine export across plasma membrane"/>
    <property type="evidence" value="ECO:0007669"/>
    <property type="project" value="TreeGrafter"/>
</dbReference>
<dbReference type="Proteomes" id="UP000094761">
    <property type="component" value="Unassembled WGS sequence"/>
</dbReference>
<dbReference type="GO" id="GO:0005886">
    <property type="term" value="C:plasma membrane"/>
    <property type="evidence" value="ECO:0007669"/>
    <property type="project" value="UniProtKB-SubCell"/>
</dbReference>
<dbReference type="EMBL" id="JAPFIT010000010">
    <property type="protein sequence ID" value="MDC5739546.1"/>
    <property type="molecule type" value="Genomic_DNA"/>
</dbReference>
<dbReference type="AlphaFoldDB" id="A0A178J767"/>
<keyword evidence="3 6" id="KW-0812">Transmembrane</keyword>
<evidence type="ECO:0000256" key="1">
    <source>
        <dbReference type="ARBA" id="ARBA00004651"/>
    </source>
</evidence>
<accession>A0A178J767</accession>
<sequence length="201" mass="21624">MSAQLMTAFMLFAISISLTPGAGNIALVGLSSRYGIGATLPFILGNAVGVVAILGGASIGLVSLFTLYPDLYNVLKWLGAGYLLYMAWGIANMEMDGNSSIKKSGFMSGILVQILNPKSWVASLTVFSQFISPTSDYLTQVVIIISVMVFTGVIGMLLWAYFGSMLNRFIQSPQKMAWINRGFGASLVLVVMFMVSQPNLH</sequence>
<comment type="caution">
    <text evidence="8">The sequence shown here is derived from an EMBL/GenBank/DDBJ whole genome shotgun (WGS) entry which is preliminary data.</text>
</comment>
<keyword evidence="2" id="KW-1003">Cell membrane</keyword>